<evidence type="ECO:0000256" key="6">
    <source>
        <dbReference type="ARBA" id="ARBA00022692"/>
    </source>
</evidence>
<dbReference type="PANTHER" id="PTHR10050">
    <property type="entry name" value="DOLICHYL-PHOSPHATE-MANNOSE--PROTEIN MANNOSYLTRANSFERASE"/>
    <property type="match status" value="1"/>
</dbReference>
<feature type="transmembrane region" description="Helical" evidence="9">
    <location>
        <begin position="442"/>
        <end position="465"/>
    </location>
</feature>
<organism evidence="12">
    <name type="scientific">freshwater metagenome</name>
    <dbReference type="NCBI Taxonomy" id="449393"/>
    <lineage>
        <taxon>unclassified sequences</taxon>
        <taxon>metagenomes</taxon>
        <taxon>ecological metagenomes</taxon>
    </lineage>
</organism>
<feature type="transmembrane region" description="Helical" evidence="9">
    <location>
        <begin position="409"/>
        <end position="430"/>
    </location>
</feature>
<dbReference type="InterPro" id="IPR027005">
    <property type="entry name" value="PMT-like"/>
</dbReference>
<feature type="domain" description="ArnT-like N-terminal" evidence="10">
    <location>
        <begin position="2"/>
        <end position="251"/>
    </location>
</feature>
<sequence length="485" mass="54521">MLRFWNIGQPHSLVFDETFYVKDGWSLFNRGYETTWPDGADDSFAAGDTNIFNANASYIVHPPLGKWLIGAGMALFGAANSVGWRFAVAIAGLVIVWLVMLIARRLTGSTFIAVLTGGLIAIDGMAIQLSRVTVLDGILAALTLTGVYLVLIDRSHASSRLTALMARNSSQGRSSPWGPVLWWRPWLILAGLAFGLSAGVKWSGIYFLAAFCIYVVVMDALDRRRAGLTFWASSALLRTAPVTFLQTVPIACVAYLSTWLGWITTSGGYNRMWMDDHPDDRWSGLFAWVPNWFQSLAKFHGEMYNFHVGMSTPHPYQANPLTWLFMIRPTSMYYVGRAAGENGCRWDSCSEAISGLPNPLIWWAGTAAVFFLVYYVIRYRKWQPAFILMGMLAGYVPWLMYLNRTVFEFYGIVYEPFMILSIGYVMYLVLGKRSAPDSRRINGIIAIAVFGISAILLSALFYPIWTAMQIPLTYWQMLMWLPSWV</sequence>
<gene>
    <name evidence="12" type="ORF">UFOPK3516_00485</name>
</gene>
<dbReference type="PANTHER" id="PTHR10050:SF46">
    <property type="entry name" value="PROTEIN O-MANNOSYL-TRANSFERASE 2"/>
    <property type="match status" value="1"/>
</dbReference>
<dbReference type="AlphaFoldDB" id="A0A6J7FAK9"/>
<dbReference type="UniPathway" id="UPA00378"/>
<dbReference type="EMBL" id="CAFBMB010000024">
    <property type="protein sequence ID" value="CAB4892476.1"/>
    <property type="molecule type" value="Genomic_DNA"/>
</dbReference>
<keyword evidence="7 9" id="KW-1133">Transmembrane helix</keyword>
<keyword evidence="6 9" id="KW-0812">Transmembrane</keyword>
<keyword evidence="5" id="KW-0808">Transferase</keyword>
<keyword evidence="8 9" id="KW-0472">Membrane</keyword>
<dbReference type="GO" id="GO:0016020">
    <property type="term" value="C:membrane"/>
    <property type="evidence" value="ECO:0007669"/>
    <property type="project" value="InterPro"/>
</dbReference>
<feature type="transmembrane region" description="Helical" evidence="9">
    <location>
        <begin position="110"/>
        <end position="127"/>
    </location>
</feature>
<evidence type="ECO:0000256" key="9">
    <source>
        <dbReference type="SAM" id="Phobius"/>
    </source>
</evidence>
<feature type="transmembrane region" description="Helical" evidence="9">
    <location>
        <begin position="181"/>
        <end position="198"/>
    </location>
</feature>
<evidence type="ECO:0000256" key="2">
    <source>
        <dbReference type="ARBA" id="ARBA00004922"/>
    </source>
</evidence>
<dbReference type="GO" id="GO:0006493">
    <property type="term" value="P:protein O-linked glycosylation"/>
    <property type="evidence" value="ECO:0007669"/>
    <property type="project" value="InterPro"/>
</dbReference>
<feature type="transmembrane region" description="Helical" evidence="9">
    <location>
        <begin position="204"/>
        <end position="221"/>
    </location>
</feature>
<dbReference type="GO" id="GO:0012505">
    <property type="term" value="C:endomembrane system"/>
    <property type="evidence" value="ECO:0007669"/>
    <property type="project" value="UniProtKB-SubCell"/>
</dbReference>
<evidence type="ECO:0000313" key="12">
    <source>
        <dbReference type="EMBL" id="CAB4892476.1"/>
    </source>
</evidence>
<comment type="similarity">
    <text evidence="3">Belongs to the glycosyltransferase 39 family.</text>
</comment>
<feature type="transmembrane region" description="Helical" evidence="9">
    <location>
        <begin position="242"/>
        <end position="263"/>
    </location>
</feature>
<proteinExistence type="inferred from homology"/>
<feature type="domain" description="Protein O-mannosyl-transferase C-terminal four TM" evidence="11">
    <location>
        <begin position="293"/>
        <end position="484"/>
    </location>
</feature>
<evidence type="ECO:0000259" key="11">
    <source>
        <dbReference type="Pfam" id="PF16192"/>
    </source>
</evidence>
<evidence type="ECO:0000256" key="5">
    <source>
        <dbReference type="ARBA" id="ARBA00022679"/>
    </source>
</evidence>
<dbReference type="Pfam" id="PF16192">
    <property type="entry name" value="PMT_4TMC"/>
    <property type="match status" value="1"/>
</dbReference>
<comment type="pathway">
    <text evidence="2">Protein modification; protein glycosylation.</text>
</comment>
<evidence type="ECO:0000256" key="3">
    <source>
        <dbReference type="ARBA" id="ARBA00007222"/>
    </source>
</evidence>
<dbReference type="Pfam" id="PF02366">
    <property type="entry name" value="PMT"/>
    <property type="match status" value="1"/>
</dbReference>
<evidence type="ECO:0000256" key="7">
    <source>
        <dbReference type="ARBA" id="ARBA00022989"/>
    </source>
</evidence>
<dbReference type="InterPro" id="IPR003342">
    <property type="entry name" value="ArnT-like_N"/>
</dbReference>
<feature type="transmembrane region" description="Helical" evidence="9">
    <location>
        <begin position="82"/>
        <end position="103"/>
    </location>
</feature>
<dbReference type="InterPro" id="IPR032421">
    <property type="entry name" value="PMT_4TMC"/>
</dbReference>
<dbReference type="GO" id="GO:0000030">
    <property type="term" value="F:mannosyltransferase activity"/>
    <property type="evidence" value="ECO:0007669"/>
    <property type="project" value="InterPro"/>
</dbReference>
<protein>
    <submittedName>
        <fullName evidence="12">Unannotated protein</fullName>
    </submittedName>
</protein>
<feature type="transmembrane region" description="Helical" evidence="9">
    <location>
        <begin position="133"/>
        <end position="151"/>
    </location>
</feature>
<comment type="subcellular location">
    <subcellularLocation>
        <location evidence="1">Endomembrane system</location>
        <topology evidence="1">Multi-pass membrane protein</topology>
    </subcellularLocation>
</comment>
<feature type="transmembrane region" description="Helical" evidence="9">
    <location>
        <begin position="360"/>
        <end position="377"/>
    </location>
</feature>
<name>A0A6J7FAK9_9ZZZZ</name>
<reference evidence="12" key="1">
    <citation type="submission" date="2020-05" db="EMBL/GenBank/DDBJ databases">
        <authorList>
            <person name="Chiriac C."/>
            <person name="Salcher M."/>
            <person name="Ghai R."/>
            <person name="Kavagutti S V."/>
        </authorList>
    </citation>
    <scope>NUCLEOTIDE SEQUENCE</scope>
</reference>
<accession>A0A6J7FAK9</accession>
<evidence type="ECO:0000259" key="10">
    <source>
        <dbReference type="Pfam" id="PF02366"/>
    </source>
</evidence>
<feature type="transmembrane region" description="Helical" evidence="9">
    <location>
        <begin position="384"/>
        <end position="403"/>
    </location>
</feature>
<evidence type="ECO:0000256" key="4">
    <source>
        <dbReference type="ARBA" id="ARBA00022676"/>
    </source>
</evidence>
<evidence type="ECO:0000256" key="1">
    <source>
        <dbReference type="ARBA" id="ARBA00004127"/>
    </source>
</evidence>
<keyword evidence="4" id="KW-0328">Glycosyltransferase</keyword>
<evidence type="ECO:0000256" key="8">
    <source>
        <dbReference type="ARBA" id="ARBA00023136"/>
    </source>
</evidence>